<dbReference type="EMBL" id="JADNRY010000130">
    <property type="protein sequence ID" value="KAF9064147.1"/>
    <property type="molecule type" value="Genomic_DNA"/>
</dbReference>
<name>A0A9P5PJ37_9AGAR</name>
<gene>
    <name evidence="3" type="ORF">BDP27DRAFT_1334023</name>
</gene>
<keyword evidence="4" id="KW-1185">Reference proteome</keyword>
<dbReference type="Proteomes" id="UP000772434">
    <property type="component" value="Unassembled WGS sequence"/>
</dbReference>
<feature type="transmembrane region" description="Helical" evidence="2">
    <location>
        <begin position="213"/>
        <end position="236"/>
    </location>
</feature>
<dbReference type="AlphaFoldDB" id="A0A9P5PJ37"/>
<sequence length="383" mass="39623">MAPTDIHASRAAIQARTESILQAVTGSPTGASATVGIEPYAPTVPRAHASIEGATLSSSLENDVGTTRAPVITTSATTTTTSTTSRSTTGASALSTAGIESSSSSGSSKAPSLPPSPPSPVIFVGTQTVTDPSSPTTTTMISIQTSLTSVEDTMTLSLTSKQTLFSTFPGGSSISTRSQTTSSTTSIPSVGSTSEAHGNSAATLPRHPVSAGVLAGAVIGPLFVLVAGIGILMSLYRRRWHQTMGIPGHISPLLKQYASPELGGSSVIDIAPNDTIAAPQEKRRHTHINHVLISPVEPASNESEIPQSNLCLCPGSPSQVSPTSAWVSEDMAPDDVRAQVASLNVRMETTIERMVERIHRLESQLDQVEDGHSDAPPPTYISL</sequence>
<keyword evidence="2" id="KW-1133">Transmembrane helix</keyword>
<reference evidence="3" key="1">
    <citation type="submission" date="2020-11" db="EMBL/GenBank/DDBJ databases">
        <authorList>
            <consortium name="DOE Joint Genome Institute"/>
            <person name="Ahrendt S."/>
            <person name="Riley R."/>
            <person name="Andreopoulos W."/>
            <person name="Labutti K."/>
            <person name="Pangilinan J."/>
            <person name="Ruiz-Duenas F.J."/>
            <person name="Barrasa J.M."/>
            <person name="Sanchez-Garcia M."/>
            <person name="Camarero S."/>
            <person name="Miyauchi S."/>
            <person name="Serrano A."/>
            <person name="Linde D."/>
            <person name="Babiker R."/>
            <person name="Drula E."/>
            <person name="Ayuso-Fernandez I."/>
            <person name="Pacheco R."/>
            <person name="Padilla G."/>
            <person name="Ferreira P."/>
            <person name="Barriuso J."/>
            <person name="Kellner H."/>
            <person name="Castanera R."/>
            <person name="Alfaro M."/>
            <person name="Ramirez L."/>
            <person name="Pisabarro A.G."/>
            <person name="Kuo A."/>
            <person name="Tritt A."/>
            <person name="Lipzen A."/>
            <person name="He G."/>
            <person name="Yan M."/>
            <person name="Ng V."/>
            <person name="Cullen D."/>
            <person name="Martin F."/>
            <person name="Rosso M.-N."/>
            <person name="Henrissat B."/>
            <person name="Hibbett D."/>
            <person name="Martinez A.T."/>
            <person name="Grigoriev I.V."/>
        </authorList>
    </citation>
    <scope>NUCLEOTIDE SEQUENCE</scope>
    <source>
        <strain evidence="3">AH 40177</strain>
    </source>
</reference>
<protein>
    <submittedName>
        <fullName evidence="3">Uncharacterized protein</fullName>
    </submittedName>
</protein>
<feature type="region of interest" description="Disordered" evidence="1">
    <location>
        <begin position="364"/>
        <end position="383"/>
    </location>
</feature>
<evidence type="ECO:0000313" key="4">
    <source>
        <dbReference type="Proteomes" id="UP000772434"/>
    </source>
</evidence>
<feature type="compositionally biased region" description="Low complexity" evidence="1">
    <location>
        <begin position="66"/>
        <end position="111"/>
    </location>
</feature>
<evidence type="ECO:0000313" key="3">
    <source>
        <dbReference type="EMBL" id="KAF9064147.1"/>
    </source>
</evidence>
<keyword evidence="2" id="KW-0472">Membrane</keyword>
<organism evidence="3 4">
    <name type="scientific">Rhodocollybia butyracea</name>
    <dbReference type="NCBI Taxonomy" id="206335"/>
    <lineage>
        <taxon>Eukaryota</taxon>
        <taxon>Fungi</taxon>
        <taxon>Dikarya</taxon>
        <taxon>Basidiomycota</taxon>
        <taxon>Agaricomycotina</taxon>
        <taxon>Agaricomycetes</taxon>
        <taxon>Agaricomycetidae</taxon>
        <taxon>Agaricales</taxon>
        <taxon>Marasmiineae</taxon>
        <taxon>Omphalotaceae</taxon>
        <taxon>Rhodocollybia</taxon>
    </lineage>
</organism>
<feature type="region of interest" description="Disordered" evidence="1">
    <location>
        <begin position="59"/>
        <end position="120"/>
    </location>
</feature>
<dbReference type="OrthoDB" id="3130032at2759"/>
<feature type="region of interest" description="Disordered" evidence="1">
    <location>
        <begin position="169"/>
        <end position="202"/>
    </location>
</feature>
<feature type="compositionally biased region" description="Basic and acidic residues" evidence="1">
    <location>
        <begin position="364"/>
        <end position="373"/>
    </location>
</feature>
<evidence type="ECO:0000256" key="2">
    <source>
        <dbReference type="SAM" id="Phobius"/>
    </source>
</evidence>
<feature type="compositionally biased region" description="Low complexity" evidence="1">
    <location>
        <begin position="172"/>
        <end position="194"/>
    </location>
</feature>
<evidence type="ECO:0000256" key="1">
    <source>
        <dbReference type="SAM" id="MobiDB-lite"/>
    </source>
</evidence>
<accession>A0A9P5PJ37</accession>
<keyword evidence="2" id="KW-0812">Transmembrane</keyword>
<proteinExistence type="predicted"/>
<comment type="caution">
    <text evidence="3">The sequence shown here is derived from an EMBL/GenBank/DDBJ whole genome shotgun (WGS) entry which is preliminary data.</text>
</comment>